<dbReference type="AlphaFoldDB" id="A0AAW0C7B7"/>
<dbReference type="Proteomes" id="UP001362999">
    <property type="component" value="Unassembled WGS sequence"/>
</dbReference>
<evidence type="ECO:0000313" key="2">
    <source>
        <dbReference type="Proteomes" id="UP001362999"/>
    </source>
</evidence>
<proteinExistence type="predicted"/>
<reference evidence="1 2" key="1">
    <citation type="journal article" date="2024" name="J Genomics">
        <title>Draft genome sequencing and assembly of Favolaschia claudopus CIRM-BRFM 2984 isolated from oak limbs.</title>
        <authorList>
            <person name="Navarro D."/>
            <person name="Drula E."/>
            <person name="Chaduli D."/>
            <person name="Cazenave R."/>
            <person name="Ahrendt S."/>
            <person name="Wang J."/>
            <person name="Lipzen A."/>
            <person name="Daum C."/>
            <person name="Barry K."/>
            <person name="Grigoriev I.V."/>
            <person name="Favel A."/>
            <person name="Rosso M.N."/>
            <person name="Martin F."/>
        </authorList>
    </citation>
    <scope>NUCLEOTIDE SEQUENCE [LARGE SCALE GENOMIC DNA]</scope>
    <source>
        <strain evidence="1 2">CIRM-BRFM 2984</strain>
    </source>
</reference>
<evidence type="ECO:0000313" key="1">
    <source>
        <dbReference type="EMBL" id="KAK7034883.1"/>
    </source>
</evidence>
<keyword evidence="2" id="KW-1185">Reference proteome</keyword>
<protein>
    <submittedName>
        <fullName evidence="1">Uncharacterized protein</fullName>
    </submittedName>
</protein>
<sequence>MRVPYTGGYVPDAITRTRIANYFAAVTSSKRTTIEKWLPEVMPRWGKMRILGGDSFRAACASHIDLEEASEREMLYGHDNRWIPQVFYGEIQEILVCELPDRRAFGDLAGKTRLLAVIRPCSTAGRDACDEVVCYTQKTQPIVQDIRTVVAVVGRVPTRGEWGIVDRSGGLLHPSFVTV</sequence>
<organism evidence="1 2">
    <name type="scientific">Favolaschia claudopus</name>
    <dbReference type="NCBI Taxonomy" id="2862362"/>
    <lineage>
        <taxon>Eukaryota</taxon>
        <taxon>Fungi</taxon>
        <taxon>Dikarya</taxon>
        <taxon>Basidiomycota</taxon>
        <taxon>Agaricomycotina</taxon>
        <taxon>Agaricomycetes</taxon>
        <taxon>Agaricomycetidae</taxon>
        <taxon>Agaricales</taxon>
        <taxon>Marasmiineae</taxon>
        <taxon>Mycenaceae</taxon>
        <taxon>Favolaschia</taxon>
    </lineage>
</organism>
<accession>A0AAW0C7B7</accession>
<comment type="caution">
    <text evidence="1">The sequence shown here is derived from an EMBL/GenBank/DDBJ whole genome shotgun (WGS) entry which is preliminary data.</text>
</comment>
<dbReference type="EMBL" id="JAWWNJ010000020">
    <property type="protein sequence ID" value="KAK7034883.1"/>
    <property type="molecule type" value="Genomic_DNA"/>
</dbReference>
<name>A0AAW0C7B7_9AGAR</name>
<gene>
    <name evidence="1" type="ORF">R3P38DRAFT_2518728</name>
</gene>